<protein>
    <submittedName>
        <fullName evidence="2">VP7</fullName>
    </submittedName>
</protein>
<feature type="compositionally biased region" description="Basic residues" evidence="1">
    <location>
        <begin position="207"/>
        <end position="217"/>
    </location>
</feature>
<name>A0A2V0RK00_9ZZZZ</name>
<dbReference type="AlphaFoldDB" id="A0A2V0RK00"/>
<evidence type="ECO:0000256" key="1">
    <source>
        <dbReference type="SAM" id="MobiDB-lite"/>
    </source>
</evidence>
<sequence>MAKQVIYNELSTVNDLTDLVLQFIRDNDDRENHVWIQGTFVDARTKTKYGPGAVVDMLKDAVEESNGVAMHNSLNAPAEHDLYWRTPLEKSKSMAGEYVGKNPSRVPVIPWRVSNIGLRIYHPKLKPQLFPATSLITRNIIEDKFILDGAIYSNYSNYVKLVPIEADDDLDYCYKVVGPNQYQMAYYPESKKRGRMSSYPENVPESKRKKNHHRKPKTAAPSYLLGGNRGPYNVREKINFMEQDPEMRYYVDGASPEMFPGHTLPSGHSVHAMSGPKAKTYDAFSHERVAIESLMDTVTNTEYAVVRNDDTRTAGDGTVGEHFITALKGTAEDLLEKHELEKMIDGDEIVDWPEANFFWDEREYERRNTASIKRLTDNTPYFPFHDRDGMLQSHFDALKTYMQDNPTHAIVMNVGNDFLDKTFHNGEKGIDIISGVIVSSRISENMASRVAEKNSMQPVNASQSIDSQNEYIRQAIDVPVLLMREIDTPGLYVGASGIGKSTFVKAYNYDNIFTSHLYKVEDPSFFSGLGSVVTGSHQFFGIGRRPGELLQQRRRAEQGRGETSGHMIASVLAHKSHFLHYLQEVYTNFITEKSIYHFPFKEPKGKVYHPTSDYVNAVTDMRALDKIGRYPNYAKDNIDMCAKLVSNMR</sequence>
<reference evidence="2" key="1">
    <citation type="submission" date="2017-04" db="EMBL/GenBank/DDBJ databases">
        <title>Unveiling RNA virosphere associated with marine microorganisms.</title>
        <authorList>
            <person name="Urayama S."/>
            <person name="Takaki Y."/>
            <person name="Nishi S."/>
            <person name="Yoshida Y."/>
            <person name="Deguchi S."/>
            <person name="Takai K."/>
            <person name="Nunoura T."/>
        </authorList>
    </citation>
    <scope>NUCLEOTIDE SEQUENCE</scope>
</reference>
<organism evidence="2">
    <name type="scientific">viral metagenome</name>
    <dbReference type="NCBI Taxonomy" id="1070528"/>
    <lineage>
        <taxon>unclassified sequences</taxon>
        <taxon>metagenomes</taxon>
        <taxon>organismal metagenomes</taxon>
    </lineage>
</organism>
<dbReference type="EMBL" id="BDQE01000146">
    <property type="protein sequence ID" value="GBH22885.1"/>
    <property type="molecule type" value="Genomic_RNA"/>
</dbReference>
<accession>A0A2V0RK00</accession>
<evidence type="ECO:0000313" key="2">
    <source>
        <dbReference type="EMBL" id="GBH22885.1"/>
    </source>
</evidence>
<comment type="caution">
    <text evidence="2">The sequence shown here is derived from an EMBL/GenBank/DDBJ whole genome shotgun (WGS) entry which is preliminary data.</text>
</comment>
<proteinExistence type="predicted"/>
<feature type="region of interest" description="Disordered" evidence="1">
    <location>
        <begin position="193"/>
        <end position="226"/>
    </location>
</feature>